<proteinExistence type="predicted"/>
<keyword evidence="1" id="KW-0812">Transmembrane</keyword>
<evidence type="ECO:0000313" key="2">
    <source>
        <dbReference type="EMBL" id="EGF92165.1"/>
    </source>
</evidence>
<keyword evidence="1" id="KW-0472">Membrane</keyword>
<name>F4QKL3_9CAUL</name>
<gene>
    <name evidence="2" type="ORF">ABI_05980</name>
</gene>
<dbReference type="HOGENOM" id="CLU_2646663_0_0_5"/>
<protein>
    <submittedName>
        <fullName evidence="2">Uncharacterized protein</fullName>
    </submittedName>
</protein>
<dbReference type="AlphaFoldDB" id="F4QKL3"/>
<sequence>MKFLQITRAPEGLTSYAKVNRARPVQTLITVVEALLSLVGVAVLILWAWQGSFGEAGAMVDKSIACAWGWAAGLIK</sequence>
<organism evidence="2 3">
    <name type="scientific">Asticcacaulis biprosthecium C19</name>
    <dbReference type="NCBI Taxonomy" id="715226"/>
    <lineage>
        <taxon>Bacteria</taxon>
        <taxon>Pseudomonadati</taxon>
        <taxon>Pseudomonadota</taxon>
        <taxon>Alphaproteobacteria</taxon>
        <taxon>Caulobacterales</taxon>
        <taxon>Caulobacteraceae</taxon>
        <taxon>Asticcacaulis</taxon>
    </lineage>
</organism>
<dbReference type="RefSeq" id="WP_006271338.1">
    <property type="nucleotide sequence ID" value="NZ_GL883077.1"/>
</dbReference>
<reference evidence="3" key="1">
    <citation type="submission" date="2011-03" db="EMBL/GenBank/DDBJ databases">
        <title>Draft genome sequence of Brevundimonas diminuta.</title>
        <authorList>
            <person name="Brown P.J.B."/>
            <person name="Buechlein A."/>
            <person name="Hemmerich C."/>
            <person name="Brun Y.V."/>
        </authorList>
    </citation>
    <scope>NUCLEOTIDE SEQUENCE [LARGE SCALE GENOMIC DNA]</scope>
    <source>
        <strain evidence="3">C19</strain>
    </source>
</reference>
<evidence type="ECO:0000256" key="1">
    <source>
        <dbReference type="SAM" id="Phobius"/>
    </source>
</evidence>
<feature type="transmembrane region" description="Helical" evidence="1">
    <location>
        <begin position="28"/>
        <end position="49"/>
    </location>
</feature>
<keyword evidence="3" id="KW-1185">Reference proteome</keyword>
<dbReference type="EMBL" id="GL883077">
    <property type="protein sequence ID" value="EGF92165.1"/>
    <property type="molecule type" value="Genomic_DNA"/>
</dbReference>
<keyword evidence="1" id="KW-1133">Transmembrane helix</keyword>
<accession>F4QKL3</accession>
<evidence type="ECO:0000313" key="3">
    <source>
        <dbReference type="Proteomes" id="UP000006512"/>
    </source>
</evidence>
<dbReference type="Proteomes" id="UP000006512">
    <property type="component" value="Unassembled WGS sequence"/>
</dbReference>
<dbReference type="OrthoDB" id="7173714at2"/>